<feature type="domain" description="HTH marR-type" evidence="5">
    <location>
        <begin position="23"/>
        <end position="155"/>
    </location>
</feature>
<organism evidence="6 7">
    <name type="scientific">Corynebacterium comes</name>
    <dbReference type="NCBI Taxonomy" id="2675218"/>
    <lineage>
        <taxon>Bacteria</taxon>
        <taxon>Bacillati</taxon>
        <taxon>Actinomycetota</taxon>
        <taxon>Actinomycetes</taxon>
        <taxon>Mycobacteriales</taxon>
        <taxon>Corynebacteriaceae</taxon>
        <taxon>Corynebacterium</taxon>
    </lineage>
</organism>
<dbReference type="InterPro" id="IPR036390">
    <property type="entry name" value="WH_DNA-bd_sf"/>
</dbReference>
<evidence type="ECO:0000313" key="6">
    <source>
        <dbReference type="EMBL" id="QGU05567.1"/>
    </source>
</evidence>
<dbReference type="PRINTS" id="PR00598">
    <property type="entry name" value="HTHMARR"/>
</dbReference>
<dbReference type="SUPFAM" id="SSF46785">
    <property type="entry name" value="Winged helix' DNA-binding domain"/>
    <property type="match status" value="1"/>
</dbReference>
<dbReference type="PROSITE" id="PS50995">
    <property type="entry name" value="HTH_MARR_2"/>
    <property type="match status" value="1"/>
</dbReference>
<keyword evidence="2 6" id="KW-0238">DNA-binding</keyword>
<sequence>MIQKKDSPTVEVTMTTGVPLSLLESPSFQLERLRRRTRDCVESSLSTRDTTMREYWVLTCLTERDASSQTALSESLAIDASDMVRLIDALETKSWAKRDRDPRDRRRQIVTLTKAGAKAQAELAVLVTQAESAALDESTGKQLKHLRKLTQAVLTTESAEPCPEEPDEHVAKGA</sequence>
<dbReference type="EMBL" id="CP046453">
    <property type="protein sequence ID" value="QGU05567.1"/>
    <property type="molecule type" value="Genomic_DNA"/>
</dbReference>
<dbReference type="AlphaFoldDB" id="A0A6B8W0N1"/>
<accession>A0A6B8W0N1</accession>
<proteinExistence type="predicted"/>
<dbReference type="Proteomes" id="UP000425178">
    <property type="component" value="Chromosome"/>
</dbReference>
<keyword evidence="1" id="KW-0805">Transcription regulation</keyword>
<dbReference type="KEGG" id="ccoe:CETAM_11675"/>
<keyword evidence="7" id="KW-1185">Reference proteome</keyword>
<dbReference type="InterPro" id="IPR000835">
    <property type="entry name" value="HTH_MarR-typ"/>
</dbReference>
<feature type="region of interest" description="Disordered" evidence="4">
    <location>
        <begin position="155"/>
        <end position="174"/>
    </location>
</feature>
<keyword evidence="3" id="KW-0804">Transcription</keyword>
<dbReference type="PANTHER" id="PTHR42756:SF1">
    <property type="entry name" value="TRANSCRIPTIONAL REPRESSOR OF EMRAB OPERON"/>
    <property type="match status" value="1"/>
</dbReference>
<evidence type="ECO:0000313" key="7">
    <source>
        <dbReference type="Proteomes" id="UP000425178"/>
    </source>
</evidence>
<dbReference type="InterPro" id="IPR036388">
    <property type="entry name" value="WH-like_DNA-bd_sf"/>
</dbReference>
<dbReference type="GO" id="GO:0003677">
    <property type="term" value="F:DNA binding"/>
    <property type="evidence" value="ECO:0007669"/>
    <property type="project" value="UniProtKB-KW"/>
</dbReference>
<gene>
    <name evidence="6" type="ORF">CETAM_11675</name>
</gene>
<dbReference type="SMART" id="SM00347">
    <property type="entry name" value="HTH_MARR"/>
    <property type="match status" value="1"/>
</dbReference>
<evidence type="ECO:0000256" key="3">
    <source>
        <dbReference type="ARBA" id="ARBA00023163"/>
    </source>
</evidence>
<dbReference type="PANTHER" id="PTHR42756">
    <property type="entry name" value="TRANSCRIPTIONAL REGULATOR, MARR"/>
    <property type="match status" value="1"/>
</dbReference>
<evidence type="ECO:0000256" key="1">
    <source>
        <dbReference type="ARBA" id="ARBA00023015"/>
    </source>
</evidence>
<dbReference type="GO" id="GO:0003700">
    <property type="term" value="F:DNA-binding transcription factor activity"/>
    <property type="evidence" value="ECO:0007669"/>
    <property type="project" value="InterPro"/>
</dbReference>
<name>A0A6B8W0N1_9CORY</name>
<evidence type="ECO:0000256" key="2">
    <source>
        <dbReference type="ARBA" id="ARBA00023125"/>
    </source>
</evidence>
<dbReference type="Gene3D" id="1.10.10.10">
    <property type="entry name" value="Winged helix-like DNA-binding domain superfamily/Winged helix DNA-binding domain"/>
    <property type="match status" value="1"/>
</dbReference>
<protein>
    <submittedName>
        <fullName evidence="6">DNA-binding transcriptional repressor MarR</fullName>
    </submittedName>
</protein>
<dbReference type="RefSeq" id="WP_231587486.1">
    <property type="nucleotide sequence ID" value="NZ_CP046453.1"/>
</dbReference>
<reference evidence="6 7" key="1">
    <citation type="journal article" date="2021" name="Int. J. Syst. Evol. Microbiol.">
        <title>Classification of three corynebacterial strains isolated from a small paddock in North Rhine-Westphalia: proposal of &lt;i&gt;Corynebacterium kalinowskii&lt;/i&gt; sp. nov., &lt;i&gt;Corynebacterium comes&lt;/i&gt; sp. nov. and &lt;i&gt;Corynebacterium occultum&lt;/i&gt; sp. nov.</title>
        <authorList>
            <person name="Schaffert L."/>
            <person name="Ruwe M."/>
            <person name="Milse J."/>
            <person name="Hanuschka K."/>
            <person name="Ortseifen V."/>
            <person name="Droste J."/>
            <person name="Brandt D."/>
            <person name="Schl L."/>
            <person name="Kutter Y."/>
            <person name="Vinke S."/>
            <person name="Vieh P."/>
            <person name="Jacob L."/>
            <person name="L N.C."/>
            <person name="Schulte-Berndt E."/>
            <person name="Hain C."/>
            <person name="Linder M."/>
            <person name="Schmidt P."/>
            <person name="Wollenschl L."/>
            <person name="Luttermann T."/>
            <person name="Thieme E."/>
            <person name="Hassa J."/>
            <person name="Haak M."/>
            <person name="Wittchen M."/>
            <person name="Mentz A."/>
            <person name="Persicke M."/>
            <person name="Busche T."/>
            <person name="R C."/>
        </authorList>
    </citation>
    <scope>NUCLEOTIDE SEQUENCE [LARGE SCALE GENOMIC DNA]</scope>
    <source>
        <strain evidence="6 7">2019</strain>
    </source>
</reference>
<evidence type="ECO:0000256" key="4">
    <source>
        <dbReference type="SAM" id="MobiDB-lite"/>
    </source>
</evidence>
<dbReference type="Pfam" id="PF01047">
    <property type="entry name" value="MarR"/>
    <property type="match status" value="1"/>
</dbReference>
<evidence type="ECO:0000259" key="5">
    <source>
        <dbReference type="PROSITE" id="PS50995"/>
    </source>
</evidence>